<dbReference type="GO" id="GO:0047134">
    <property type="term" value="F:protein-disulfide reductase [NAD(P)H] activity"/>
    <property type="evidence" value="ECO:0007669"/>
    <property type="project" value="TreeGrafter"/>
</dbReference>
<evidence type="ECO:0000313" key="12">
    <source>
        <dbReference type="EMBL" id="CAB4802023.1"/>
    </source>
</evidence>
<evidence type="ECO:0000256" key="9">
    <source>
        <dbReference type="ARBA" id="ARBA00023157"/>
    </source>
</evidence>
<keyword evidence="3" id="KW-0004">4Fe-4S</keyword>
<evidence type="ECO:0000256" key="10">
    <source>
        <dbReference type="ARBA" id="ARBA00023163"/>
    </source>
</evidence>
<dbReference type="PROSITE" id="PS51674">
    <property type="entry name" value="4FE4S_WBL"/>
    <property type="match status" value="1"/>
</dbReference>
<evidence type="ECO:0000256" key="1">
    <source>
        <dbReference type="ARBA" id="ARBA00001966"/>
    </source>
</evidence>
<dbReference type="GO" id="GO:0003677">
    <property type="term" value="F:DNA binding"/>
    <property type="evidence" value="ECO:0007669"/>
    <property type="project" value="UniProtKB-KW"/>
</dbReference>
<dbReference type="EMBL" id="CAFAAG010000137">
    <property type="protein sequence ID" value="CAB4802023.1"/>
    <property type="molecule type" value="Genomic_DNA"/>
</dbReference>
<sequence length="79" mass="9023">MSLADVVWRSKGACQGLDAEIFYPDNEDHADFAISVCSECEVRIACLDYALDNREQQGIWGATTARDRRRMLRQRKQTA</sequence>
<dbReference type="InterPro" id="IPR034768">
    <property type="entry name" value="4FE4S_WBL"/>
</dbReference>
<dbReference type="PANTHER" id="PTHR38839">
    <property type="entry name" value="TRANSCRIPTIONAL REGULATOR WHID-RELATED"/>
    <property type="match status" value="1"/>
</dbReference>
<name>A0A6J6Y1T6_9ZZZZ</name>
<evidence type="ECO:0000256" key="2">
    <source>
        <dbReference type="ARBA" id="ARBA00006597"/>
    </source>
</evidence>
<evidence type="ECO:0000256" key="6">
    <source>
        <dbReference type="ARBA" id="ARBA00023014"/>
    </source>
</evidence>
<keyword evidence="9" id="KW-1015">Disulfide bond</keyword>
<reference evidence="12" key="1">
    <citation type="submission" date="2020-05" db="EMBL/GenBank/DDBJ databases">
        <authorList>
            <person name="Chiriac C."/>
            <person name="Salcher M."/>
            <person name="Ghai R."/>
            <person name="Kavagutti S V."/>
        </authorList>
    </citation>
    <scope>NUCLEOTIDE SEQUENCE</scope>
</reference>
<feature type="domain" description="4Fe-4S Wbl-type" evidence="11">
    <location>
        <begin position="13"/>
        <end position="70"/>
    </location>
</feature>
<keyword evidence="7" id="KW-0805">Transcription regulation</keyword>
<accession>A0A6J6Y1T6</accession>
<dbReference type="GO" id="GO:0045892">
    <property type="term" value="P:negative regulation of DNA-templated transcription"/>
    <property type="evidence" value="ECO:0007669"/>
    <property type="project" value="TreeGrafter"/>
</dbReference>
<dbReference type="AlphaFoldDB" id="A0A6J6Y1T6"/>
<dbReference type="GO" id="GO:0051539">
    <property type="term" value="F:4 iron, 4 sulfur cluster binding"/>
    <property type="evidence" value="ECO:0007669"/>
    <property type="project" value="UniProtKB-KW"/>
</dbReference>
<evidence type="ECO:0000259" key="11">
    <source>
        <dbReference type="PROSITE" id="PS51674"/>
    </source>
</evidence>
<keyword evidence="8" id="KW-0238">DNA-binding</keyword>
<keyword evidence="5" id="KW-0408">Iron</keyword>
<keyword evidence="10" id="KW-0804">Transcription</keyword>
<keyword evidence="4" id="KW-0479">Metal-binding</keyword>
<evidence type="ECO:0000256" key="4">
    <source>
        <dbReference type="ARBA" id="ARBA00022723"/>
    </source>
</evidence>
<comment type="similarity">
    <text evidence="2">Belongs to the WhiB family.</text>
</comment>
<dbReference type="HAMAP" id="MF_01479">
    <property type="entry name" value="WhiB"/>
    <property type="match status" value="1"/>
</dbReference>
<dbReference type="GO" id="GO:0045454">
    <property type="term" value="P:cell redox homeostasis"/>
    <property type="evidence" value="ECO:0007669"/>
    <property type="project" value="TreeGrafter"/>
</dbReference>
<evidence type="ECO:0000256" key="3">
    <source>
        <dbReference type="ARBA" id="ARBA00022485"/>
    </source>
</evidence>
<dbReference type="Pfam" id="PF02467">
    <property type="entry name" value="Whib"/>
    <property type="match status" value="1"/>
</dbReference>
<protein>
    <submittedName>
        <fullName evidence="12">Unannotated protein</fullName>
    </submittedName>
</protein>
<proteinExistence type="inferred from homology"/>
<evidence type="ECO:0000256" key="5">
    <source>
        <dbReference type="ARBA" id="ARBA00023004"/>
    </source>
</evidence>
<gene>
    <name evidence="12" type="ORF">UFOPK2975_01304</name>
</gene>
<organism evidence="12">
    <name type="scientific">freshwater metagenome</name>
    <dbReference type="NCBI Taxonomy" id="449393"/>
    <lineage>
        <taxon>unclassified sequences</taxon>
        <taxon>metagenomes</taxon>
        <taxon>ecological metagenomes</taxon>
    </lineage>
</organism>
<keyword evidence="6" id="KW-0411">Iron-sulfur</keyword>
<dbReference type="InterPro" id="IPR003482">
    <property type="entry name" value="Whib"/>
</dbReference>
<evidence type="ECO:0000256" key="8">
    <source>
        <dbReference type="ARBA" id="ARBA00023125"/>
    </source>
</evidence>
<dbReference type="GO" id="GO:0046872">
    <property type="term" value="F:metal ion binding"/>
    <property type="evidence" value="ECO:0007669"/>
    <property type="project" value="UniProtKB-KW"/>
</dbReference>
<comment type="cofactor">
    <cofactor evidence="1">
        <name>[4Fe-4S] cluster</name>
        <dbReference type="ChEBI" id="CHEBI:49883"/>
    </cofactor>
</comment>
<evidence type="ECO:0000256" key="7">
    <source>
        <dbReference type="ARBA" id="ARBA00023015"/>
    </source>
</evidence>